<evidence type="ECO:0000313" key="2">
    <source>
        <dbReference type="Proteomes" id="UP000276133"/>
    </source>
</evidence>
<gene>
    <name evidence="1" type="ORF">BpHYR1_043234</name>
</gene>
<evidence type="ECO:0000313" key="1">
    <source>
        <dbReference type="EMBL" id="RNA08936.1"/>
    </source>
</evidence>
<sequence length="70" mass="8304">MPNFEYFIFVEKFTSWSKFKVIKSKPSLDLIDRLPFLAVPATKRNLTPKLTVYLLCLKHLLTYGNLEYYV</sequence>
<dbReference type="Proteomes" id="UP000276133">
    <property type="component" value="Unassembled WGS sequence"/>
</dbReference>
<proteinExistence type="predicted"/>
<protein>
    <submittedName>
        <fullName evidence="1">Uncharacterized protein</fullName>
    </submittedName>
</protein>
<accession>A0A3M7QBY1</accession>
<organism evidence="1 2">
    <name type="scientific">Brachionus plicatilis</name>
    <name type="common">Marine rotifer</name>
    <name type="synonym">Brachionus muelleri</name>
    <dbReference type="NCBI Taxonomy" id="10195"/>
    <lineage>
        <taxon>Eukaryota</taxon>
        <taxon>Metazoa</taxon>
        <taxon>Spiralia</taxon>
        <taxon>Gnathifera</taxon>
        <taxon>Rotifera</taxon>
        <taxon>Eurotatoria</taxon>
        <taxon>Monogononta</taxon>
        <taxon>Pseudotrocha</taxon>
        <taxon>Ploima</taxon>
        <taxon>Brachionidae</taxon>
        <taxon>Brachionus</taxon>
    </lineage>
</organism>
<name>A0A3M7QBY1_BRAPC</name>
<dbReference type="AlphaFoldDB" id="A0A3M7QBY1"/>
<keyword evidence="2" id="KW-1185">Reference proteome</keyword>
<dbReference type="EMBL" id="REGN01006594">
    <property type="protein sequence ID" value="RNA08936.1"/>
    <property type="molecule type" value="Genomic_DNA"/>
</dbReference>
<comment type="caution">
    <text evidence="1">The sequence shown here is derived from an EMBL/GenBank/DDBJ whole genome shotgun (WGS) entry which is preliminary data.</text>
</comment>
<reference evidence="1 2" key="1">
    <citation type="journal article" date="2018" name="Sci. Rep.">
        <title>Genomic signatures of local adaptation to the degree of environmental predictability in rotifers.</title>
        <authorList>
            <person name="Franch-Gras L."/>
            <person name="Hahn C."/>
            <person name="Garcia-Roger E.M."/>
            <person name="Carmona M.J."/>
            <person name="Serra M."/>
            <person name="Gomez A."/>
        </authorList>
    </citation>
    <scope>NUCLEOTIDE SEQUENCE [LARGE SCALE GENOMIC DNA]</scope>
    <source>
        <strain evidence="1">HYR1</strain>
    </source>
</reference>